<organism evidence="2 3">
    <name type="scientific">Coprinellus micaceus</name>
    <name type="common">Glistening ink-cap mushroom</name>
    <name type="synonym">Coprinus micaceus</name>
    <dbReference type="NCBI Taxonomy" id="71717"/>
    <lineage>
        <taxon>Eukaryota</taxon>
        <taxon>Fungi</taxon>
        <taxon>Dikarya</taxon>
        <taxon>Basidiomycota</taxon>
        <taxon>Agaricomycotina</taxon>
        <taxon>Agaricomycetes</taxon>
        <taxon>Agaricomycetidae</taxon>
        <taxon>Agaricales</taxon>
        <taxon>Agaricineae</taxon>
        <taxon>Psathyrellaceae</taxon>
        <taxon>Coprinellus</taxon>
    </lineage>
</organism>
<feature type="region of interest" description="Disordered" evidence="1">
    <location>
        <begin position="135"/>
        <end position="164"/>
    </location>
</feature>
<evidence type="ECO:0000256" key="1">
    <source>
        <dbReference type="SAM" id="MobiDB-lite"/>
    </source>
</evidence>
<dbReference type="EMBL" id="QPFP01000019">
    <property type="protein sequence ID" value="TEB31200.1"/>
    <property type="molecule type" value="Genomic_DNA"/>
</dbReference>
<evidence type="ECO:0000313" key="2">
    <source>
        <dbReference type="EMBL" id="TEB31200.1"/>
    </source>
</evidence>
<proteinExistence type="predicted"/>
<dbReference type="AlphaFoldDB" id="A0A4Y7TAP1"/>
<comment type="caution">
    <text evidence="2">The sequence shown here is derived from an EMBL/GenBank/DDBJ whole genome shotgun (WGS) entry which is preliminary data.</text>
</comment>
<protein>
    <submittedName>
        <fullName evidence="2">Uncharacterized protein</fullName>
    </submittedName>
</protein>
<dbReference type="Proteomes" id="UP000298030">
    <property type="component" value="Unassembled WGS sequence"/>
</dbReference>
<feature type="compositionally biased region" description="Polar residues" evidence="1">
    <location>
        <begin position="153"/>
        <end position="164"/>
    </location>
</feature>
<feature type="non-terminal residue" evidence="2">
    <location>
        <position position="203"/>
    </location>
</feature>
<accession>A0A4Y7TAP1</accession>
<name>A0A4Y7TAP1_COPMI</name>
<keyword evidence="3" id="KW-1185">Reference proteome</keyword>
<sequence length="203" mass="22038">MDRWRMTGGEPRAITPAAVHQGLNSDWHPLRASVGFCGKLFDLYSTCVTSPMDTSGRSHDAWDTCTYALLTTANSHANVDILRPGFPVRKQRDDRRVVEAILARIVDFAIGDSLTFVNLAPVTLFESNCAPGLNHHPSPTPLPVPGPHDARRQTNTPLQSTGRVSSMPHILLSGGSKPEVDLRALPLQSLTSNAEHLASSQTN</sequence>
<gene>
    <name evidence="2" type="ORF">FA13DRAFT_1709665</name>
</gene>
<evidence type="ECO:0000313" key="3">
    <source>
        <dbReference type="Proteomes" id="UP000298030"/>
    </source>
</evidence>
<reference evidence="2 3" key="1">
    <citation type="journal article" date="2019" name="Nat. Ecol. Evol.">
        <title>Megaphylogeny resolves global patterns of mushroom evolution.</title>
        <authorList>
            <person name="Varga T."/>
            <person name="Krizsan K."/>
            <person name="Foldi C."/>
            <person name="Dima B."/>
            <person name="Sanchez-Garcia M."/>
            <person name="Sanchez-Ramirez S."/>
            <person name="Szollosi G.J."/>
            <person name="Szarkandi J.G."/>
            <person name="Papp V."/>
            <person name="Albert L."/>
            <person name="Andreopoulos W."/>
            <person name="Angelini C."/>
            <person name="Antonin V."/>
            <person name="Barry K.W."/>
            <person name="Bougher N.L."/>
            <person name="Buchanan P."/>
            <person name="Buyck B."/>
            <person name="Bense V."/>
            <person name="Catcheside P."/>
            <person name="Chovatia M."/>
            <person name="Cooper J."/>
            <person name="Damon W."/>
            <person name="Desjardin D."/>
            <person name="Finy P."/>
            <person name="Geml J."/>
            <person name="Haridas S."/>
            <person name="Hughes K."/>
            <person name="Justo A."/>
            <person name="Karasinski D."/>
            <person name="Kautmanova I."/>
            <person name="Kiss B."/>
            <person name="Kocsube S."/>
            <person name="Kotiranta H."/>
            <person name="LaButti K.M."/>
            <person name="Lechner B.E."/>
            <person name="Liimatainen K."/>
            <person name="Lipzen A."/>
            <person name="Lukacs Z."/>
            <person name="Mihaltcheva S."/>
            <person name="Morgado L.N."/>
            <person name="Niskanen T."/>
            <person name="Noordeloos M.E."/>
            <person name="Ohm R.A."/>
            <person name="Ortiz-Santana B."/>
            <person name="Ovrebo C."/>
            <person name="Racz N."/>
            <person name="Riley R."/>
            <person name="Savchenko A."/>
            <person name="Shiryaev A."/>
            <person name="Soop K."/>
            <person name="Spirin V."/>
            <person name="Szebenyi C."/>
            <person name="Tomsovsky M."/>
            <person name="Tulloss R.E."/>
            <person name="Uehling J."/>
            <person name="Grigoriev I.V."/>
            <person name="Vagvolgyi C."/>
            <person name="Papp T."/>
            <person name="Martin F.M."/>
            <person name="Miettinen O."/>
            <person name="Hibbett D.S."/>
            <person name="Nagy L.G."/>
        </authorList>
    </citation>
    <scope>NUCLEOTIDE SEQUENCE [LARGE SCALE GENOMIC DNA]</scope>
    <source>
        <strain evidence="2 3">FP101781</strain>
    </source>
</reference>